<organism evidence="1 2">
    <name type="scientific">Cetraspora pellucida</name>
    <dbReference type="NCBI Taxonomy" id="1433469"/>
    <lineage>
        <taxon>Eukaryota</taxon>
        <taxon>Fungi</taxon>
        <taxon>Fungi incertae sedis</taxon>
        <taxon>Mucoromycota</taxon>
        <taxon>Glomeromycotina</taxon>
        <taxon>Glomeromycetes</taxon>
        <taxon>Diversisporales</taxon>
        <taxon>Gigasporaceae</taxon>
        <taxon>Cetraspora</taxon>
    </lineage>
</organism>
<evidence type="ECO:0000313" key="1">
    <source>
        <dbReference type="EMBL" id="CAG8707328.1"/>
    </source>
</evidence>
<dbReference type="OrthoDB" id="2426495at2759"/>
<name>A0A9N9HUM6_9GLOM</name>
<dbReference type="AlphaFoldDB" id="A0A9N9HUM6"/>
<evidence type="ECO:0000313" key="2">
    <source>
        <dbReference type="Proteomes" id="UP000789759"/>
    </source>
</evidence>
<feature type="non-terminal residue" evidence="1">
    <location>
        <position position="1"/>
    </location>
</feature>
<protein>
    <submittedName>
        <fullName evidence="1">2937_t:CDS:1</fullName>
    </submittedName>
</protein>
<proteinExistence type="predicted"/>
<keyword evidence="2" id="KW-1185">Reference proteome</keyword>
<gene>
    <name evidence="1" type="ORF">CPELLU_LOCUS12147</name>
</gene>
<comment type="caution">
    <text evidence="1">The sequence shown here is derived from an EMBL/GenBank/DDBJ whole genome shotgun (WGS) entry which is preliminary data.</text>
</comment>
<sequence>HQWPSRKINCSWHINLTKPKSSTEVGITSICEEHNHSMLHNVELYASKYQNLTNSMMEDIKFYVTKGNMKAKQIYSLLVAKFSDYAILKKDIYNAIKRFKPSLTS</sequence>
<dbReference type="Proteomes" id="UP000789759">
    <property type="component" value="Unassembled WGS sequence"/>
</dbReference>
<reference evidence="1" key="1">
    <citation type="submission" date="2021-06" db="EMBL/GenBank/DDBJ databases">
        <authorList>
            <person name="Kallberg Y."/>
            <person name="Tangrot J."/>
            <person name="Rosling A."/>
        </authorList>
    </citation>
    <scope>NUCLEOTIDE SEQUENCE</scope>
    <source>
        <strain evidence="1">FL966</strain>
    </source>
</reference>
<dbReference type="EMBL" id="CAJVQA010011451">
    <property type="protein sequence ID" value="CAG8707328.1"/>
    <property type="molecule type" value="Genomic_DNA"/>
</dbReference>
<accession>A0A9N9HUM6</accession>